<protein>
    <submittedName>
        <fullName evidence="1">Uncharacterized protein</fullName>
    </submittedName>
</protein>
<proteinExistence type="predicted"/>
<name>A0ABP9WEG4_9MICO</name>
<dbReference type="Proteomes" id="UP001426770">
    <property type="component" value="Unassembled WGS sequence"/>
</dbReference>
<evidence type="ECO:0000313" key="1">
    <source>
        <dbReference type="EMBL" id="GAA5518241.1"/>
    </source>
</evidence>
<organism evidence="1 2">
    <name type="scientific">Demequina sediminis</name>
    <dbReference type="NCBI Taxonomy" id="1930058"/>
    <lineage>
        <taxon>Bacteria</taxon>
        <taxon>Bacillati</taxon>
        <taxon>Actinomycetota</taxon>
        <taxon>Actinomycetes</taxon>
        <taxon>Micrococcales</taxon>
        <taxon>Demequinaceae</taxon>
        <taxon>Demequina</taxon>
    </lineage>
</organism>
<keyword evidence="2" id="KW-1185">Reference proteome</keyword>
<dbReference type="EMBL" id="BAABRR010000002">
    <property type="protein sequence ID" value="GAA5518241.1"/>
    <property type="molecule type" value="Genomic_DNA"/>
</dbReference>
<gene>
    <name evidence="1" type="ORF">Lsed01_00663</name>
</gene>
<sequence>MLATAVPARATSDNLVHVGASTDPGTLTLDVTAPRAASAYTVTATITYELGHFSSAGSYSGAAWTFGNPGTVVAQFTVPAGSGDAVFSAEWTPVFKSAPDSVVQTVTFTSAGPAVLSPNQIVVTLTAAS</sequence>
<reference evidence="1 2" key="1">
    <citation type="submission" date="2024-02" db="EMBL/GenBank/DDBJ databases">
        <title>Lysinimicrobium sediminis NBRC 112286.</title>
        <authorList>
            <person name="Ichikawa N."/>
            <person name="Katano-Makiyama Y."/>
            <person name="Hidaka K."/>
        </authorList>
    </citation>
    <scope>NUCLEOTIDE SEQUENCE [LARGE SCALE GENOMIC DNA]</scope>
    <source>
        <strain evidence="1 2">NBRC 112286</strain>
    </source>
</reference>
<evidence type="ECO:0000313" key="2">
    <source>
        <dbReference type="Proteomes" id="UP001426770"/>
    </source>
</evidence>
<accession>A0ABP9WEG4</accession>
<comment type="caution">
    <text evidence="1">The sequence shown here is derived from an EMBL/GenBank/DDBJ whole genome shotgun (WGS) entry which is preliminary data.</text>
</comment>
<dbReference type="RefSeq" id="WP_286214141.1">
    <property type="nucleotide sequence ID" value="NZ_AP027736.1"/>
</dbReference>